<evidence type="ECO:0000313" key="3">
    <source>
        <dbReference type="EMBL" id="GAA50266.1"/>
    </source>
</evidence>
<evidence type="ECO:0000313" key="4">
    <source>
        <dbReference type="Proteomes" id="UP000008909"/>
    </source>
</evidence>
<reference evidence="3" key="1">
    <citation type="journal article" date="2011" name="Genome Biol.">
        <title>The draft genome of the carcinogenic human liver fluke Clonorchis sinensis.</title>
        <authorList>
            <person name="Wang X."/>
            <person name="Chen W."/>
            <person name="Huang Y."/>
            <person name="Sun J."/>
            <person name="Men J."/>
            <person name="Liu H."/>
            <person name="Luo F."/>
            <person name="Guo L."/>
            <person name="Lv X."/>
            <person name="Deng C."/>
            <person name="Zhou C."/>
            <person name="Fan Y."/>
            <person name="Li X."/>
            <person name="Huang L."/>
            <person name="Hu Y."/>
            <person name="Liang C."/>
            <person name="Hu X."/>
            <person name="Xu J."/>
            <person name="Yu X."/>
        </authorList>
    </citation>
    <scope>NUCLEOTIDE SEQUENCE [LARGE SCALE GENOMIC DNA]</scope>
    <source>
        <strain evidence="3">Henan</strain>
    </source>
</reference>
<dbReference type="EMBL" id="DF143029">
    <property type="protein sequence ID" value="GAA50266.1"/>
    <property type="molecule type" value="Genomic_DNA"/>
</dbReference>
<evidence type="ECO:0000259" key="2">
    <source>
        <dbReference type="PROSITE" id="PS50853"/>
    </source>
</evidence>
<proteinExistence type="predicted"/>
<feature type="domain" description="Fibronectin type-III" evidence="2">
    <location>
        <begin position="183"/>
        <end position="269"/>
    </location>
</feature>
<name>G7YBD2_CLOSI</name>
<dbReference type="AlphaFoldDB" id="G7YBD2"/>
<keyword evidence="1" id="KW-0677">Repeat</keyword>
<reference key="2">
    <citation type="submission" date="2011-10" db="EMBL/GenBank/DDBJ databases">
        <title>The genome and transcriptome sequence of Clonorchis sinensis provide insights into the carcinogenic liver fluke.</title>
        <authorList>
            <person name="Wang X."/>
            <person name="Huang Y."/>
            <person name="Chen W."/>
            <person name="Liu H."/>
            <person name="Guo L."/>
            <person name="Chen Y."/>
            <person name="Luo F."/>
            <person name="Zhou W."/>
            <person name="Sun J."/>
            <person name="Mao Q."/>
            <person name="Liang P."/>
            <person name="Zhou C."/>
            <person name="Tian Y."/>
            <person name="Men J."/>
            <person name="Lv X."/>
            <person name="Huang L."/>
            <person name="Zhou J."/>
            <person name="Hu Y."/>
            <person name="Li R."/>
            <person name="Zhang F."/>
            <person name="Lei H."/>
            <person name="Li X."/>
            <person name="Hu X."/>
            <person name="Liang C."/>
            <person name="Xu J."/>
            <person name="Wu Z."/>
            <person name="Yu X."/>
        </authorList>
    </citation>
    <scope>NUCLEOTIDE SEQUENCE</scope>
    <source>
        <strain>Henan</strain>
    </source>
</reference>
<dbReference type="InterPro" id="IPR036116">
    <property type="entry name" value="FN3_sf"/>
</dbReference>
<protein>
    <submittedName>
        <fullName evidence="3">Usherin</fullName>
    </submittedName>
</protein>
<dbReference type="InterPro" id="IPR013783">
    <property type="entry name" value="Ig-like_fold"/>
</dbReference>
<dbReference type="SUPFAM" id="SSF49265">
    <property type="entry name" value="Fibronectin type III"/>
    <property type="match status" value="2"/>
</dbReference>
<dbReference type="Proteomes" id="UP000008909">
    <property type="component" value="Unassembled WGS sequence"/>
</dbReference>
<dbReference type="PROSITE" id="PS50853">
    <property type="entry name" value="FN3"/>
    <property type="match status" value="3"/>
</dbReference>
<dbReference type="PANTHER" id="PTHR13817:SF166">
    <property type="entry name" value="NEURONAL IGCAM-RELATED"/>
    <property type="match status" value="1"/>
</dbReference>
<feature type="domain" description="Fibronectin type-III" evidence="2">
    <location>
        <begin position="1"/>
        <end position="91"/>
    </location>
</feature>
<dbReference type="PANTHER" id="PTHR13817">
    <property type="entry name" value="TITIN"/>
    <property type="match status" value="1"/>
</dbReference>
<dbReference type="Pfam" id="PF00041">
    <property type="entry name" value="fn3"/>
    <property type="match status" value="3"/>
</dbReference>
<keyword evidence="4" id="KW-1185">Reference proteome</keyword>
<dbReference type="Gene3D" id="2.60.40.10">
    <property type="entry name" value="Immunoglobulins"/>
    <property type="match status" value="3"/>
</dbReference>
<dbReference type="SMART" id="SM00060">
    <property type="entry name" value="FN3"/>
    <property type="match status" value="3"/>
</dbReference>
<sequence length="424" mass="47813">MTLRMFPAYGTTSALVRWTNVEAPYGYQVTYQLYFQAEGSSEWKLVYSGSNLETRVRDLQPYTRYLIALRCSNDVEQGPPSEPTLLRTEEAIPSAPSDLHAATVTTNQVRLIWSPPIHLNGSLHHYTVRVAQYYDFIFQWESFSVGDLDEKFKWKFRVSAVNGKGTGPAATLSLQTLETGPHWPEKPVVTVLGRSEVTLNWEPPKYTRGRIMRYEVYMNQGKSPVYSGTEQHCRLIGLRPDTEYTFVVAMITNEGKFESKPVKRKTAKDGLFFSDGLTYKSPQVDSRHVTCEIGYTRREVVDGNVVTTDILEGYAEAEFHVVNTFSINPAMHRVCSNSDFGTAQGKNHFDRARKPWQYPSPRTPVTLTANSTLVPNRPLRGAISRVDLLAAYSRAAIYLTSGLVAACFDTVDVGLYDKYTVSYS</sequence>
<dbReference type="InterPro" id="IPR003961">
    <property type="entry name" value="FN3_dom"/>
</dbReference>
<accession>G7YBD2</accession>
<dbReference type="CDD" id="cd00063">
    <property type="entry name" value="FN3"/>
    <property type="match status" value="3"/>
</dbReference>
<dbReference type="InterPro" id="IPR050964">
    <property type="entry name" value="Striated_Muscle_Regulatory"/>
</dbReference>
<gene>
    <name evidence="3" type="ORF">CLF_104307</name>
</gene>
<evidence type="ECO:0000256" key="1">
    <source>
        <dbReference type="ARBA" id="ARBA00022737"/>
    </source>
</evidence>
<feature type="domain" description="Fibronectin type-III" evidence="2">
    <location>
        <begin position="95"/>
        <end position="182"/>
    </location>
</feature>
<organism evidence="3 4">
    <name type="scientific">Clonorchis sinensis</name>
    <name type="common">Chinese liver fluke</name>
    <dbReference type="NCBI Taxonomy" id="79923"/>
    <lineage>
        <taxon>Eukaryota</taxon>
        <taxon>Metazoa</taxon>
        <taxon>Spiralia</taxon>
        <taxon>Lophotrochozoa</taxon>
        <taxon>Platyhelminthes</taxon>
        <taxon>Trematoda</taxon>
        <taxon>Digenea</taxon>
        <taxon>Opisthorchiida</taxon>
        <taxon>Opisthorchiata</taxon>
        <taxon>Opisthorchiidae</taxon>
        <taxon>Clonorchis</taxon>
    </lineage>
</organism>